<gene>
    <name evidence="1" type="ORF">CDAR_25731</name>
</gene>
<dbReference type="EMBL" id="BPLQ01006751">
    <property type="protein sequence ID" value="GIY24893.1"/>
    <property type="molecule type" value="Genomic_DNA"/>
</dbReference>
<evidence type="ECO:0000313" key="1">
    <source>
        <dbReference type="EMBL" id="GIY24893.1"/>
    </source>
</evidence>
<proteinExistence type="predicted"/>
<accession>A0AAV4RRH2</accession>
<evidence type="ECO:0000313" key="2">
    <source>
        <dbReference type="Proteomes" id="UP001054837"/>
    </source>
</evidence>
<dbReference type="AlphaFoldDB" id="A0AAV4RRH2"/>
<comment type="caution">
    <text evidence="1">The sequence shown here is derived from an EMBL/GenBank/DDBJ whole genome shotgun (WGS) entry which is preliminary data.</text>
</comment>
<dbReference type="Proteomes" id="UP001054837">
    <property type="component" value="Unassembled WGS sequence"/>
</dbReference>
<organism evidence="1 2">
    <name type="scientific">Caerostris darwini</name>
    <dbReference type="NCBI Taxonomy" id="1538125"/>
    <lineage>
        <taxon>Eukaryota</taxon>
        <taxon>Metazoa</taxon>
        <taxon>Ecdysozoa</taxon>
        <taxon>Arthropoda</taxon>
        <taxon>Chelicerata</taxon>
        <taxon>Arachnida</taxon>
        <taxon>Araneae</taxon>
        <taxon>Araneomorphae</taxon>
        <taxon>Entelegynae</taxon>
        <taxon>Araneoidea</taxon>
        <taxon>Araneidae</taxon>
        <taxon>Caerostris</taxon>
    </lineage>
</organism>
<name>A0AAV4RRH2_9ARAC</name>
<keyword evidence="2" id="KW-1185">Reference proteome</keyword>
<reference evidence="1 2" key="1">
    <citation type="submission" date="2021-06" db="EMBL/GenBank/DDBJ databases">
        <title>Caerostris darwini draft genome.</title>
        <authorList>
            <person name="Kono N."/>
            <person name="Arakawa K."/>
        </authorList>
    </citation>
    <scope>NUCLEOTIDE SEQUENCE [LARGE SCALE GENOMIC DNA]</scope>
</reference>
<protein>
    <submittedName>
        <fullName evidence="1">Uncharacterized protein</fullName>
    </submittedName>
</protein>
<sequence length="89" mass="10011">MGFRDFLRWHCPLIFKWAGIAADGLAFPKRSNAARVTISFGPLSRAGEFIRDAIIEVLKSALNAPKMLSYWLGGFAISLFLHKRWDGTL</sequence>